<dbReference type="InterPro" id="IPR029058">
    <property type="entry name" value="AB_hydrolase_fold"/>
</dbReference>
<dbReference type="GO" id="GO:0016787">
    <property type="term" value="F:hydrolase activity"/>
    <property type="evidence" value="ECO:0007669"/>
    <property type="project" value="UniProtKB-KW"/>
</dbReference>
<keyword evidence="3" id="KW-1185">Reference proteome</keyword>
<feature type="domain" description="AB hydrolase-1" evidence="1">
    <location>
        <begin position="61"/>
        <end position="296"/>
    </location>
</feature>
<dbReference type="Pfam" id="PF12697">
    <property type="entry name" value="Abhydrolase_6"/>
    <property type="match status" value="1"/>
</dbReference>
<name>A0A5Q2RED0_9ACTN</name>
<dbReference type="AlphaFoldDB" id="A0A5Q2RED0"/>
<organism evidence="2 3">
    <name type="scientific">Actinomarinicola tropica</name>
    <dbReference type="NCBI Taxonomy" id="2789776"/>
    <lineage>
        <taxon>Bacteria</taxon>
        <taxon>Bacillati</taxon>
        <taxon>Actinomycetota</taxon>
        <taxon>Acidimicrobiia</taxon>
        <taxon>Acidimicrobiales</taxon>
        <taxon>Iamiaceae</taxon>
        <taxon>Actinomarinicola</taxon>
    </lineage>
</organism>
<dbReference type="EMBL" id="CP045851">
    <property type="protein sequence ID" value="QGG95268.1"/>
    <property type="molecule type" value="Genomic_DNA"/>
</dbReference>
<keyword evidence="2" id="KW-0378">Hydrolase</keyword>
<dbReference type="InterPro" id="IPR000073">
    <property type="entry name" value="AB_hydrolase_1"/>
</dbReference>
<dbReference type="InterPro" id="IPR050228">
    <property type="entry name" value="Carboxylesterase_BioH"/>
</dbReference>
<dbReference type="PRINTS" id="PR00111">
    <property type="entry name" value="ABHYDROLASE"/>
</dbReference>
<dbReference type="PRINTS" id="PR00412">
    <property type="entry name" value="EPOXHYDRLASE"/>
</dbReference>
<reference evidence="2 3" key="1">
    <citation type="submission" date="2019-11" db="EMBL/GenBank/DDBJ databases">
        <authorList>
            <person name="He Y."/>
        </authorList>
    </citation>
    <scope>NUCLEOTIDE SEQUENCE [LARGE SCALE GENOMIC DNA]</scope>
    <source>
        <strain evidence="2 3">SCSIO 58843</strain>
    </source>
</reference>
<sequence>MASTDPTAPDFEYDELAYLRENAEEVGLPWSGPPTVERVEVAVAGSRCVSALRWGSGPIELVLVHGSAQNAHTWDTVALALGRPLLAVDLPGHGHSDWRDDFGYRPHQLADDLAVVLEELCEEPVVVVGMSLGGATVSSLAARRPDLVRRVVAVDITPNPSSEAVKDIHDFIAGPQSFPSFAEILERTVQYNPTRSETSLRRGIVHNARRADDGSWQWRYDRRDRADAPEVERPDPWEEIESIVAPYLLVRGGAKGSVVTDEGVDELLRRRPGTEVVVVPDAGHSIQGDQPLELARIIDRFAHGDG</sequence>
<dbReference type="PANTHER" id="PTHR43194">
    <property type="entry name" value="HYDROLASE ALPHA/BETA FOLD FAMILY"/>
    <property type="match status" value="1"/>
</dbReference>
<dbReference type="Gene3D" id="3.40.50.1820">
    <property type="entry name" value="alpha/beta hydrolase"/>
    <property type="match status" value="1"/>
</dbReference>
<dbReference type="RefSeq" id="WP_153759376.1">
    <property type="nucleotide sequence ID" value="NZ_CP045851.1"/>
</dbReference>
<gene>
    <name evidence="2" type="ORF">GH723_09275</name>
</gene>
<proteinExistence type="predicted"/>
<evidence type="ECO:0000259" key="1">
    <source>
        <dbReference type="Pfam" id="PF12697"/>
    </source>
</evidence>
<evidence type="ECO:0000313" key="3">
    <source>
        <dbReference type="Proteomes" id="UP000334019"/>
    </source>
</evidence>
<protein>
    <submittedName>
        <fullName evidence="2">Alpha/beta fold hydrolase</fullName>
    </submittedName>
</protein>
<dbReference type="SUPFAM" id="SSF53474">
    <property type="entry name" value="alpha/beta-Hydrolases"/>
    <property type="match status" value="1"/>
</dbReference>
<evidence type="ECO:0000313" key="2">
    <source>
        <dbReference type="EMBL" id="QGG95268.1"/>
    </source>
</evidence>
<accession>A0A5Q2RED0</accession>
<dbReference type="Proteomes" id="UP000334019">
    <property type="component" value="Chromosome"/>
</dbReference>
<dbReference type="InterPro" id="IPR000639">
    <property type="entry name" value="Epox_hydrolase-like"/>
</dbReference>
<dbReference type="PANTHER" id="PTHR43194:SF2">
    <property type="entry name" value="PEROXISOMAL MEMBRANE PROTEIN LPX1"/>
    <property type="match status" value="1"/>
</dbReference>
<dbReference type="KEGG" id="atq:GH723_09275"/>